<name>E6ZRP2_SPORE</name>
<dbReference type="InterPro" id="IPR050863">
    <property type="entry name" value="CenT-Element_Derived"/>
</dbReference>
<proteinExistence type="predicted"/>
<dbReference type="InterPro" id="IPR004875">
    <property type="entry name" value="DDE_SF_endonuclease_dom"/>
</dbReference>
<feature type="domain" description="HTH CENPB-type" evidence="3">
    <location>
        <begin position="55"/>
        <end position="128"/>
    </location>
</feature>
<dbReference type="InterPro" id="IPR006600">
    <property type="entry name" value="HTH_CenpB_DNA-bd_dom"/>
</dbReference>
<feature type="region of interest" description="Disordered" evidence="2">
    <location>
        <begin position="1"/>
        <end position="40"/>
    </location>
</feature>
<feature type="compositionally biased region" description="Acidic residues" evidence="2">
    <location>
        <begin position="493"/>
        <end position="512"/>
    </location>
</feature>
<dbReference type="Pfam" id="PF03221">
    <property type="entry name" value="HTH_Tnp_Tc5"/>
    <property type="match status" value="1"/>
</dbReference>
<dbReference type="PANTHER" id="PTHR19303">
    <property type="entry name" value="TRANSPOSON"/>
    <property type="match status" value="1"/>
</dbReference>
<evidence type="ECO:0000313" key="5">
    <source>
        <dbReference type="Proteomes" id="UP000008867"/>
    </source>
</evidence>
<dbReference type="GO" id="GO:0003677">
    <property type="term" value="F:DNA binding"/>
    <property type="evidence" value="ECO:0007669"/>
    <property type="project" value="UniProtKB-KW"/>
</dbReference>
<dbReference type="eggNOG" id="KOG3105">
    <property type="taxonomic scope" value="Eukaryota"/>
</dbReference>
<evidence type="ECO:0000259" key="3">
    <source>
        <dbReference type="PROSITE" id="PS51253"/>
    </source>
</evidence>
<organism evidence="4 5">
    <name type="scientific">Sporisorium reilianum (strain SRZ2)</name>
    <name type="common">Maize head smut fungus</name>
    <dbReference type="NCBI Taxonomy" id="999809"/>
    <lineage>
        <taxon>Eukaryota</taxon>
        <taxon>Fungi</taxon>
        <taxon>Dikarya</taxon>
        <taxon>Basidiomycota</taxon>
        <taxon>Ustilaginomycotina</taxon>
        <taxon>Ustilaginomycetes</taxon>
        <taxon>Ustilaginales</taxon>
        <taxon>Ustilaginaceae</taxon>
        <taxon>Sporisorium</taxon>
    </lineage>
</organism>
<feature type="region of interest" description="Disordered" evidence="2">
    <location>
        <begin position="479"/>
        <end position="566"/>
    </location>
</feature>
<dbReference type="HOGENOM" id="CLU_013929_21_0_1"/>
<reference evidence="4 5" key="1">
    <citation type="journal article" date="2010" name="Science">
        <title>Pathogenicity determinants in smut fungi revealed by genome comparison.</title>
        <authorList>
            <person name="Schirawski J."/>
            <person name="Mannhaupt G."/>
            <person name="Muench K."/>
            <person name="Brefort T."/>
            <person name="Schipper K."/>
            <person name="Doehlemann G."/>
            <person name="Di Stasio M."/>
            <person name="Roessel N."/>
            <person name="Mendoza-Mendoza A."/>
            <person name="Pester D."/>
            <person name="Mueller O."/>
            <person name="Winterberg B."/>
            <person name="Meyer E."/>
            <person name="Ghareeb H."/>
            <person name="Wollenberg T."/>
            <person name="Muensterkoetter M."/>
            <person name="Wong P."/>
            <person name="Walter M."/>
            <person name="Stukenbrock E."/>
            <person name="Gueldener U."/>
            <person name="Kahmann R."/>
        </authorList>
    </citation>
    <scope>NUCLEOTIDE SEQUENCE [LARGE SCALE GENOMIC DNA]</scope>
    <source>
        <strain evidence="5">SRZ2</strain>
    </source>
</reference>
<dbReference type="OrthoDB" id="3265672at2759"/>
<dbReference type="EMBL" id="FQ311439">
    <property type="protein sequence ID" value="CBQ69896.1"/>
    <property type="molecule type" value="Genomic_DNA"/>
</dbReference>
<accession>E6ZRP2</accession>
<dbReference type="AlphaFoldDB" id="E6ZRP2"/>
<dbReference type="Proteomes" id="UP000008867">
    <property type="component" value="Chromosome 18"/>
</dbReference>
<protein>
    <submittedName>
        <fullName evidence="4">Related to transposases</fullName>
    </submittedName>
</protein>
<keyword evidence="5" id="KW-1185">Reference proteome</keyword>
<evidence type="ECO:0000313" key="4">
    <source>
        <dbReference type="EMBL" id="CBQ69896.1"/>
    </source>
</evidence>
<dbReference type="VEuPathDB" id="FungiDB:sr16169"/>
<dbReference type="PANTHER" id="PTHR19303:SF74">
    <property type="entry name" value="POGO TRANSPOSABLE ELEMENT WITH KRAB DOMAIN"/>
    <property type="match status" value="1"/>
</dbReference>
<dbReference type="GO" id="GO:0005634">
    <property type="term" value="C:nucleus"/>
    <property type="evidence" value="ECO:0007669"/>
    <property type="project" value="TreeGrafter"/>
</dbReference>
<gene>
    <name evidence="4" type="ORF">sr16169</name>
</gene>
<evidence type="ECO:0000256" key="1">
    <source>
        <dbReference type="ARBA" id="ARBA00023125"/>
    </source>
</evidence>
<dbReference type="Pfam" id="PF03184">
    <property type="entry name" value="DDE_1"/>
    <property type="match status" value="1"/>
</dbReference>
<feature type="compositionally biased region" description="Basic and acidic residues" evidence="2">
    <location>
        <begin position="1"/>
        <end position="11"/>
    </location>
</feature>
<sequence length="566" mass="63133">MASTADRDARKARLQQASQELDNGLHDSIRKAAAANDVPEATLRHWRQGRPPKVEAQNDQQRLTPTEETGLLEYICRRACSGYPLTPTLLRDRTNEIIRSVPGCSQEPEVSHAWLQSFLLRHPAIRSHWSQCLDNTRLNGANETVVQEWFARLAKIMREFSVASTNVFNMDETGFMLGQAGSDGGQVLLLLIITKGRVHMVREQRRLVGVPALWRFAKTVNRWTNHQIGIEWLETIFEPNTRLSTQSEYRLLLIDGHKSHTSEGFLDICWNRNIVPLLLLAHTTHVMQLLDVSIFSLLTASYRRLVSEAAEHVDAIDKLMFGTMYAQARETVLMQARAHKAFSDCGMTLDPSPKKVLDRLADTSAAGQRSGTRQRAPLQELAGSAADSAFNTAITVLAQERDPCEAQKLAHSIMHAHTQTAAALAASQVESNLFRAELERRSKLSTKRGKKRERSDQRVLSRTVMITRADAERNLVAKGPYKLGKSGGKRREEEEEEVAVSDRDDAFDDGDEALLASARTPSPPPTHSLLDELDDGKPLSTIDDDDPGGFGFFDTLPQAGPSRTQH</sequence>
<keyword evidence="1" id="KW-0238">DNA-binding</keyword>
<dbReference type="PROSITE" id="PS51253">
    <property type="entry name" value="HTH_CENPB"/>
    <property type="match status" value="1"/>
</dbReference>
<evidence type="ECO:0000256" key="2">
    <source>
        <dbReference type="SAM" id="MobiDB-lite"/>
    </source>
</evidence>